<accession>A0ABT4MMC7</accession>
<evidence type="ECO:0000256" key="1">
    <source>
        <dbReference type="SAM" id="MobiDB-lite"/>
    </source>
</evidence>
<evidence type="ECO:0000259" key="2">
    <source>
        <dbReference type="Pfam" id="PF13529"/>
    </source>
</evidence>
<feature type="region of interest" description="Disordered" evidence="1">
    <location>
        <begin position="1"/>
        <end position="145"/>
    </location>
</feature>
<dbReference type="EMBL" id="JAPWIJ010000010">
    <property type="protein sequence ID" value="MCZ4521195.1"/>
    <property type="molecule type" value="Genomic_DNA"/>
</dbReference>
<evidence type="ECO:0000313" key="4">
    <source>
        <dbReference type="Proteomes" id="UP001081071"/>
    </source>
</evidence>
<dbReference type="InterPro" id="IPR039564">
    <property type="entry name" value="Peptidase_C39-like"/>
</dbReference>
<name>A0ABT4MMC7_9NOCA</name>
<comment type="caution">
    <text evidence="3">The sequence shown here is derived from an EMBL/GenBank/DDBJ whole genome shotgun (WGS) entry which is preliminary data.</text>
</comment>
<sequence>MNEHFDFTDTSADHDAASGTYTDTDTDDYSDGVDHSLGDTLAAPSMPTMPSMDYVDSPSAVSAPAMPDMPSMTPDSAPGVPDPSVPDLSDPPAESPAPAVVPEPETDPEPALVPEPADVPPPTPEPADVPLPADGAPVPEDGSYGTPTAWTADWFFQEVDGYCGPSSIAQVVSEYTGLNITDPQQLVDRALELGLFPNNDPSMGMTSADMEILMEDQGVPCHLESSSMQDLEAKLSEGYGVIAMVDSGEIWYPGTETYEDDTPDHALVVAGIDEDRGVVILSDPGNPDGNQFEISIDEFDNAWADSDHEMLVADNTDPDLADTTSVDPGLAALAPKLWALIPLT</sequence>
<dbReference type="Proteomes" id="UP001081071">
    <property type="component" value="Unassembled WGS sequence"/>
</dbReference>
<proteinExistence type="predicted"/>
<dbReference type="Gene3D" id="3.90.70.10">
    <property type="entry name" value="Cysteine proteinases"/>
    <property type="match status" value="1"/>
</dbReference>
<feature type="compositionally biased region" description="Pro residues" evidence="1">
    <location>
        <begin position="111"/>
        <end position="129"/>
    </location>
</feature>
<evidence type="ECO:0000313" key="3">
    <source>
        <dbReference type="EMBL" id="MCZ4521195.1"/>
    </source>
</evidence>
<organism evidence="3 4">
    <name type="scientific">Rhodococcus ruber</name>
    <dbReference type="NCBI Taxonomy" id="1830"/>
    <lineage>
        <taxon>Bacteria</taxon>
        <taxon>Bacillati</taxon>
        <taxon>Actinomycetota</taxon>
        <taxon>Actinomycetes</taxon>
        <taxon>Mycobacteriales</taxon>
        <taxon>Nocardiaceae</taxon>
        <taxon>Rhodococcus</taxon>
    </lineage>
</organism>
<feature type="compositionally biased region" description="Basic and acidic residues" evidence="1">
    <location>
        <begin position="1"/>
        <end position="16"/>
    </location>
</feature>
<keyword evidence="4" id="KW-1185">Reference proteome</keyword>
<dbReference type="RefSeq" id="WP_269607626.1">
    <property type="nucleotide sequence ID" value="NZ_JAPWIJ010000010.1"/>
</dbReference>
<reference evidence="3" key="1">
    <citation type="submission" date="2022-12" db="EMBL/GenBank/DDBJ databases">
        <authorList>
            <person name="Krivoruchko A.V."/>
            <person name="Elkin A."/>
        </authorList>
    </citation>
    <scope>NUCLEOTIDE SEQUENCE</scope>
    <source>
        <strain evidence="3">IEGM 1391</strain>
    </source>
</reference>
<protein>
    <submittedName>
        <fullName evidence="3">C39 family peptidase</fullName>
    </submittedName>
</protein>
<feature type="domain" description="Peptidase C39-like" evidence="2">
    <location>
        <begin position="155"/>
        <end position="284"/>
    </location>
</feature>
<gene>
    <name evidence="3" type="ORF">O4220_22000</name>
</gene>
<dbReference type="Pfam" id="PF13529">
    <property type="entry name" value="Peptidase_C39_2"/>
    <property type="match status" value="1"/>
</dbReference>